<sequence>MEVEEPAAAAMLIHTITLHFLGNPKEEQASAKSVLINLRCPTLSDYRWYKDVFLTNFLKREDGLAVFWKERFIAGLPKLFGERILSKLRQNFATNDIPFNMLTFGQLFGIVKSEGLNLCNELKLQAKYGADKAQSRKEMDNFCEAFGVEKIEAPSTRRKCIIKRKGPARRPFRPKPIPKSNLPAAKPRRKGKASKKQTKKPIV</sequence>
<reference evidence="2" key="2">
    <citation type="submission" date="2020-07" db="EMBL/GenBank/DDBJ databases">
        <authorList>
            <person name="Vera ALvarez R."/>
            <person name="Arias-Moreno D.M."/>
            <person name="Jimenez-Jacinto V."/>
            <person name="Jimenez-Bremont J.F."/>
            <person name="Swaminathan K."/>
            <person name="Moose S.P."/>
            <person name="Guerrero-Gonzalez M.L."/>
            <person name="Marino-Ramirez L."/>
            <person name="Landsman D."/>
            <person name="Rodriguez-Kessler M."/>
            <person name="Delgado-Sanchez P."/>
        </authorList>
    </citation>
    <scope>NUCLEOTIDE SEQUENCE</scope>
    <source>
        <tissue evidence="2">Cladode</tissue>
    </source>
</reference>
<protein>
    <submittedName>
        <fullName evidence="2">Uncharacterized protein</fullName>
    </submittedName>
</protein>
<dbReference type="PANTHER" id="PTHR33054:SF9">
    <property type="entry name" value="CCHC-TYPE DOMAIN-CONTAINING PROTEIN"/>
    <property type="match status" value="1"/>
</dbReference>
<evidence type="ECO:0000256" key="1">
    <source>
        <dbReference type="SAM" id="MobiDB-lite"/>
    </source>
</evidence>
<dbReference type="PANTHER" id="PTHR33054">
    <property type="entry name" value="CCHC-TYPE DOMAIN-CONTAINING PROTEIN"/>
    <property type="match status" value="1"/>
</dbReference>
<feature type="compositionally biased region" description="Basic residues" evidence="1">
    <location>
        <begin position="186"/>
        <end position="203"/>
    </location>
</feature>
<reference evidence="2" key="1">
    <citation type="journal article" date="2013" name="J. Plant Res.">
        <title>Effect of fungi and light on seed germination of three Opuntia species from semiarid lands of central Mexico.</title>
        <authorList>
            <person name="Delgado-Sanchez P."/>
            <person name="Jimenez-Bremont J.F."/>
            <person name="Guerrero-Gonzalez Mde L."/>
            <person name="Flores J."/>
        </authorList>
    </citation>
    <scope>NUCLEOTIDE SEQUENCE</scope>
    <source>
        <tissue evidence="2">Cladode</tissue>
    </source>
</reference>
<feature type="region of interest" description="Disordered" evidence="1">
    <location>
        <begin position="159"/>
        <end position="203"/>
    </location>
</feature>
<evidence type="ECO:0000313" key="2">
    <source>
        <dbReference type="EMBL" id="MBA4628503.1"/>
    </source>
</evidence>
<dbReference type="AlphaFoldDB" id="A0A7C9D0E3"/>
<proteinExistence type="predicted"/>
<dbReference type="EMBL" id="GISG01066255">
    <property type="protein sequence ID" value="MBA4628503.1"/>
    <property type="molecule type" value="Transcribed_RNA"/>
</dbReference>
<organism evidence="2">
    <name type="scientific">Opuntia streptacantha</name>
    <name type="common">Prickly pear cactus</name>
    <name type="synonym">Opuntia cardona</name>
    <dbReference type="NCBI Taxonomy" id="393608"/>
    <lineage>
        <taxon>Eukaryota</taxon>
        <taxon>Viridiplantae</taxon>
        <taxon>Streptophyta</taxon>
        <taxon>Embryophyta</taxon>
        <taxon>Tracheophyta</taxon>
        <taxon>Spermatophyta</taxon>
        <taxon>Magnoliopsida</taxon>
        <taxon>eudicotyledons</taxon>
        <taxon>Gunneridae</taxon>
        <taxon>Pentapetalae</taxon>
        <taxon>Caryophyllales</taxon>
        <taxon>Cactineae</taxon>
        <taxon>Cactaceae</taxon>
        <taxon>Opuntioideae</taxon>
        <taxon>Opuntia</taxon>
    </lineage>
</organism>
<accession>A0A7C9D0E3</accession>
<dbReference type="Pfam" id="PF22909">
    <property type="entry name" value="Caulimovir_coat_dom"/>
    <property type="match status" value="1"/>
</dbReference>
<name>A0A7C9D0E3_OPUST</name>
<feature type="compositionally biased region" description="Basic residues" evidence="1">
    <location>
        <begin position="159"/>
        <end position="173"/>
    </location>
</feature>